<evidence type="ECO:0000313" key="1">
    <source>
        <dbReference type="EMBL" id="PXF59051.1"/>
    </source>
</evidence>
<proteinExistence type="predicted"/>
<comment type="caution">
    <text evidence="1">The sequence shown here is derived from an EMBL/GenBank/DDBJ whole genome shotgun (WGS) entry which is preliminary data.</text>
</comment>
<accession>A0AC61L0A4</accession>
<dbReference type="EMBL" id="PQXF01000029">
    <property type="protein sequence ID" value="PXF59051.1"/>
    <property type="molecule type" value="Genomic_DNA"/>
</dbReference>
<dbReference type="Proteomes" id="UP000248329">
    <property type="component" value="Unassembled WGS sequence"/>
</dbReference>
<organism evidence="1 2">
    <name type="scientific">Candidatus Methanogaster sp</name>
    <dbReference type="NCBI Taxonomy" id="3386292"/>
    <lineage>
        <taxon>Archaea</taxon>
        <taxon>Methanobacteriati</taxon>
        <taxon>Methanobacteriota</taxon>
        <taxon>Stenosarchaea group</taxon>
        <taxon>Methanomicrobia</taxon>
        <taxon>Methanosarcinales</taxon>
        <taxon>ANME-2 cluster</taxon>
        <taxon>Candidatus Methanogasteraceae</taxon>
        <taxon>Candidatus Methanogaster</taxon>
    </lineage>
</organism>
<name>A0AC61L0A4_9EURY</name>
<gene>
    <name evidence="1" type="ORF">C4B59_12250</name>
</gene>
<reference evidence="1" key="1">
    <citation type="submission" date="2018-01" db="EMBL/GenBank/DDBJ databases">
        <authorList>
            <person name="Krukenberg V."/>
        </authorList>
    </citation>
    <scope>NUCLEOTIDE SEQUENCE</scope>
    <source>
        <strain evidence="1">E20ANME2</strain>
    </source>
</reference>
<protein>
    <submittedName>
        <fullName evidence="1">Uncharacterized protein</fullName>
    </submittedName>
</protein>
<evidence type="ECO:0000313" key="2">
    <source>
        <dbReference type="Proteomes" id="UP000248329"/>
    </source>
</evidence>
<sequence length="167" mass="19594">MGVDEFSITYWVRKKDNPEWVNLDSTINFKPIQLPNSILVAARKNVKDYIIYLFHPEFGNLKIKTDIEKFVKEDLFVAITREKEEIKLYLNAKLVNTFKISDIKNEEFSVGDFVMVKIAEGDLDHFKTNVETAVPSIIENVFDNKYTFSFWDLNQRAVFTKDKIVTR</sequence>